<comment type="subcellular location">
    <subcellularLocation>
        <location evidence="1">Membrane</location>
        <topology evidence="1">Multi-pass membrane protein</topology>
    </subcellularLocation>
</comment>
<proteinExistence type="inferred from homology"/>
<evidence type="ECO:0000259" key="7">
    <source>
        <dbReference type="Pfam" id="PF20684"/>
    </source>
</evidence>
<comment type="similarity">
    <text evidence="5">Belongs to the SAT4 family.</text>
</comment>
<accession>A0AAV9JDS9</accession>
<gene>
    <name evidence="8" type="ORF">LTR36_005663</name>
</gene>
<dbReference type="EMBL" id="JAVFHQ010000033">
    <property type="protein sequence ID" value="KAK4543304.1"/>
    <property type="molecule type" value="Genomic_DNA"/>
</dbReference>
<protein>
    <recommendedName>
        <fullName evidence="7">Rhodopsin domain-containing protein</fullName>
    </recommendedName>
</protein>
<evidence type="ECO:0000313" key="9">
    <source>
        <dbReference type="Proteomes" id="UP001324427"/>
    </source>
</evidence>
<dbReference type="InterPro" id="IPR052337">
    <property type="entry name" value="SAT4-like"/>
</dbReference>
<organism evidence="8 9">
    <name type="scientific">Oleoguttula mirabilis</name>
    <dbReference type="NCBI Taxonomy" id="1507867"/>
    <lineage>
        <taxon>Eukaryota</taxon>
        <taxon>Fungi</taxon>
        <taxon>Dikarya</taxon>
        <taxon>Ascomycota</taxon>
        <taxon>Pezizomycotina</taxon>
        <taxon>Dothideomycetes</taxon>
        <taxon>Dothideomycetidae</taxon>
        <taxon>Mycosphaerellales</taxon>
        <taxon>Teratosphaeriaceae</taxon>
        <taxon>Oleoguttula</taxon>
    </lineage>
</organism>
<keyword evidence="9" id="KW-1185">Reference proteome</keyword>
<evidence type="ECO:0000256" key="5">
    <source>
        <dbReference type="ARBA" id="ARBA00038359"/>
    </source>
</evidence>
<sequence>MRLPPLHVLLTWPAPNYVDPHTRGPASLIVNIIFILLAVTAVALRFYCRTSVKRWVGLDDIMIALSLLFTTALTVAVILADTRYGWDRHVWDIPASKIVDANIIAMVSKVLFTFAATFTRLSLCCFYYRLVKDSGIVWFHWVVHADVAFTVAICISFVFLSIFLCTPVPYYWQYPPTGEGHCLNEGTVTLVAGAVNLFADLITTLVPVPLVMRLRMPLKQRIGVTVLFGLGFVVIVAGSVRTYFIWKGLINSYDETWYAYPLWIAASVEIDVGVVGHPVCTVAIMASNS</sequence>
<dbReference type="AlphaFoldDB" id="A0AAV9JDS9"/>
<evidence type="ECO:0000313" key="8">
    <source>
        <dbReference type="EMBL" id="KAK4543304.1"/>
    </source>
</evidence>
<name>A0AAV9JDS9_9PEZI</name>
<dbReference type="PANTHER" id="PTHR33048:SF129">
    <property type="entry name" value="INTEGRAL MEMBRANE PROTEIN-RELATED"/>
    <property type="match status" value="1"/>
</dbReference>
<dbReference type="InterPro" id="IPR049326">
    <property type="entry name" value="Rhodopsin_dom_fungi"/>
</dbReference>
<evidence type="ECO:0000256" key="3">
    <source>
        <dbReference type="ARBA" id="ARBA00022989"/>
    </source>
</evidence>
<feature type="transmembrane region" description="Helical" evidence="6">
    <location>
        <begin position="142"/>
        <end position="170"/>
    </location>
</feature>
<dbReference type="Proteomes" id="UP001324427">
    <property type="component" value="Unassembled WGS sequence"/>
</dbReference>
<evidence type="ECO:0000256" key="4">
    <source>
        <dbReference type="ARBA" id="ARBA00023136"/>
    </source>
</evidence>
<dbReference type="Pfam" id="PF20684">
    <property type="entry name" value="Fung_rhodopsin"/>
    <property type="match status" value="1"/>
</dbReference>
<keyword evidence="2 6" id="KW-0812">Transmembrane</keyword>
<dbReference type="PANTHER" id="PTHR33048">
    <property type="entry name" value="PTH11-LIKE INTEGRAL MEMBRANE PROTEIN (AFU_ORTHOLOGUE AFUA_5G11245)"/>
    <property type="match status" value="1"/>
</dbReference>
<dbReference type="GO" id="GO:0016020">
    <property type="term" value="C:membrane"/>
    <property type="evidence" value="ECO:0007669"/>
    <property type="project" value="UniProtKB-SubCell"/>
</dbReference>
<keyword evidence="4 6" id="KW-0472">Membrane</keyword>
<evidence type="ECO:0000256" key="6">
    <source>
        <dbReference type="SAM" id="Phobius"/>
    </source>
</evidence>
<evidence type="ECO:0000256" key="2">
    <source>
        <dbReference type="ARBA" id="ARBA00022692"/>
    </source>
</evidence>
<feature type="transmembrane region" description="Helical" evidence="6">
    <location>
        <begin position="224"/>
        <end position="246"/>
    </location>
</feature>
<feature type="transmembrane region" description="Helical" evidence="6">
    <location>
        <begin position="110"/>
        <end position="130"/>
    </location>
</feature>
<feature type="domain" description="Rhodopsin" evidence="7">
    <location>
        <begin position="44"/>
        <end position="276"/>
    </location>
</feature>
<feature type="transmembrane region" description="Helical" evidence="6">
    <location>
        <begin position="60"/>
        <end position="80"/>
    </location>
</feature>
<feature type="transmembrane region" description="Helical" evidence="6">
    <location>
        <begin position="190"/>
        <end position="212"/>
    </location>
</feature>
<keyword evidence="3 6" id="KW-1133">Transmembrane helix</keyword>
<evidence type="ECO:0000256" key="1">
    <source>
        <dbReference type="ARBA" id="ARBA00004141"/>
    </source>
</evidence>
<comment type="caution">
    <text evidence="8">The sequence shown here is derived from an EMBL/GenBank/DDBJ whole genome shotgun (WGS) entry which is preliminary data.</text>
</comment>
<feature type="transmembrane region" description="Helical" evidence="6">
    <location>
        <begin position="28"/>
        <end position="48"/>
    </location>
</feature>
<reference evidence="8 9" key="1">
    <citation type="submission" date="2021-11" db="EMBL/GenBank/DDBJ databases">
        <title>Black yeast isolated from Biological Soil Crust.</title>
        <authorList>
            <person name="Kurbessoian T."/>
        </authorList>
    </citation>
    <scope>NUCLEOTIDE SEQUENCE [LARGE SCALE GENOMIC DNA]</scope>
    <source>
        <strain evidence="8 9">CCFEE 5522</strain>
    </source>
</reference>